<evidence type="ECO:0000313" key="8">
    <source>
        <dbReference type="Proteomes" id="UP000628086"/>
    </source>
</evidence>
<evidence type="ECO:0000256" key="1">
    <source>
        <dbReference type="ARBA" id="ARBA00004496"/>
    </source>
</evidence>
<dbReference type="PRINTS" id="PR00032">
    <property type="entry name" value="HTHARAC"/>
</dbReference>
<dbReference type="InterPro" id="IPR050204">
    <property type="entry name" value="AraC_XylS_family_regulators"/>
</dbReference>
<proteinExistence type="predicted"/>
<dbReference type="PROSITE" id="PS00041">
    <property type="entry name" value="HTH_ARAC_FAMILY_1"/>
    <property type="match status" value="1"/>
</dbReference>
<dbReference type="SUPFAM" id="SSF46689">
    <property type="entry name" value="Homeodomain-like"/>
    <property type="match status" value="2"/>
</dbReference>
<keyword evidence="2" id="KW-0805">Transcription regulation</keyword>
<sequence>MNSDNCTVLASVALKTTGRLKPWQVTTAKKLMLDNLDTGISVTELAQACALSRSHFTRMFRDTLQMPPQQWMRAQRLKKSKELLGGSGMLLAEIALECGFCDQSHFCRTFAKAEGISPLAWQRQATL</sequence>
<feature type="domain" description="HTH araC/xylS-type" evidence="6">
    <location>
        <begin position="26"/>
        <end position="124"/>
    </location>
</feature>
<evidence type="ECO:0000256" key="4">
    <source>
        <dbReference type="ARBA" id="ARBA00023163"/>
    </source>
</evidence>
<comment type="subcellular location">
    <subcellularLocation>
        <location evidence="1">Cytoplasm</location>
    </subcellularLocation>
</comment>
<keyword evidence="4" id="KW-0804">Transcription</keyword>
<dbReference type="PANTHER" id="PTHR46796">
    <property type="entry name" value="HTH-TYPE TRANSCRIPTIONAL ACTIVATOR RHAS-RELATED"/>
    <property type="match status" value="1"/>
</dbReference>
<protein>
    <submittedName>
        <fullName evidence="7">Helix-turn-helix transcriptional regulator</fullName>
    </submittedName>
</protein>
<evidence type="ECO:0000256" key="5">
    <source>
        <dbReference type="ARBA" id="ARBA00037345"/>
    </source>
</evidence>
<dbReference type="PROSITE" id="PS01124">
    <property type="entry name" value="HTH_ARAC_FAMILY_2"/>
    <property type="match status" value="1"/>
</dbReference>
<dbReference type="InterPro" id="IPR020449">
    <property type="entry name" value="Tscrpt_reg_AraC-type_HTH"/>
</dbReference>
<evidence type="ECO:0000256" key="3">
    <source>
        <dbReference type="ARBA" id="ARBA00023125"/>
    </source>
</evidence>
<dbReference type="Gene3D" id="1.10.10.60">
    <property type="entry name" value="Homeodomain-like"/>
    <property type="match status" value="2"/>
</dbReference>
<comment type="caution">
    <text evidence="7">The sequence shown here is derived from an EMBL/GenBank/DDBJ whole genome shotgun (WGS) entry which is preliminary data.</text>
</comment>
<dbReference type="InterPro" id="IPR009057">
    <property type="entry name" value="Homeodomain-like_sf"/>
</dbReference>
<comment type="function">
    <text evidence="5">Regulatory protein of the TOL plasmid xyl operons. XylS activates the xylXYZLTEGFJQKIH operon required for the degradation of toluene, m-xylene and p-xylene.</text>
</comment>
<dbReference type="SMART" id="SM00342">
    <property type="entry name" value="HTH_ARAC"/>
    <property type="match status" value="1"/>
</dbReference>
<evidence type="ECO:0000256" key="2">
    <source>
        <dbReference type="ARBA" id="ARBA00023015"/>
    </source>
</evidence>
<reference evidence="7 8" key="1">
    <citation type="journal article" date="2020" name="Microorganisms">
        <title>Reliable Identification of Environmental Pseudomonas Isolates Using the rpoD Gene.</title>
        <authorList>
            <consortium name="The Broad Institute Genome Sequencing Platform"/>
            <person name="Girard L."/>
            <person name="Lood C."/>
            <person name="Rokni-Zadeh H."/>
            <person name="van Noort V."/>
            <person name="Lavigne R."/>
            <person name="De Mot R."/>
        </authorList>
    </citation>
    <scope>NUCLEOTIDE SEQUENCE [LARGE SCALE GENOMIC DNA]</scope>
    <source>
        <strain evidence="7 8">RW7P2</strain>
    </source>
</reference>
<dbReference type="InterPro" id="IPR018062">
    <property type="entry name" value="HTH_AraC-typ_CS"/>
</dbReference>
<gene>
    <name evidence="7" type="ORF">HU747_16715</name>
</gene>
<dbReference type="RefSeq" id="WP_023380601.1">
    <property type="nucleotide sequence ID" value="NZ_JABWRR010000011.1"/>
</dbReference>
<accession>A0ABR6V9T1</accession>
<organism evidence="7 8">
    <name type="scientific">Pseudomonas taiwanensis</name>
    <dbReference type="NCBI Taxonomy" id="470150"/>
    <lineage>
        <taxon>Bacteria</taxon>
        <taxon>Pseudomonadati</taxon>
        <taxon>Pseudomonadota</taxon>
        <taxon>Gammaproteobacteria</taxon>
        <taxon>Pseudomonadales</taxon>
        <taxon>Pseudomonadaceae</taxon>
        <taxon>Pseudomonas</taxon>
    </lineage>
</organism>
<dbReference type="Proteomes" id="UP000628086">
    <property type="component" value="Unassembled WGS sequence"/>
</dbReference>
<dbReference type="EMBL" id="JABWRS010000012">
    <property type="protein sequence ID" value="MBC3477231.1"/>
    <property type="molecule type" value="Genomic_DNA"/>
</dbReference>
<name>A0ABR6V9T1_9PSED</name>
<dbReference type="Pfam" id="PF12833">
    <property type="entry name" value="HTH_18"/>
    <property type="match status" value="1"/>
</dbReference>
<dbReference type="PANTHER" id="PTHR46796:SF14">
    <property type="entry name" value="TRANSCRIPTIONAL REGULATORY PROTEIN"/>
    <property type="match status" value="1"/>
</dbReference>
<keyword evidence="8" id="KW-1185">Reference proteome</keyword>
<keyword evidence="3" id="KW-0238">DNA-binding</keyword>
<dbReference type="InterPro" id="IPR018060">
    <property type="entry name" value="HTH_AraC"/>
</dbReference>
<evidence type="ECO:0000259" key="6">
    <source>
        <dbReference type="PROSITE" id="PS01124"/>
    </source>
</evidence>
<evidence type="ECO:0000313" key="7">
    <source>
        <dbReference type="EMBL" id="MBC3477231.1"/>
    </source>
</evidence>